<protein>
    <submittedName>
        <fullName evidence="1">RxLR effector candidate protein</fullName>
    </submittedName>
</protein>
<organism evidence="1">
    <name type="scientific">Hyaloperonospora arabidopsidis (strain Emoy2)</name>
    <name type="common">Downy mildew agent</name>
    <name type="synonym">Peronospora arabidopsidis</name>
    <dbReference type="NCBI Taxonomy" id="559515"/>
    <lineage>
        <taxon>Eukaryota</taxon>
        <taxon>Sar</taxon>
        <taxon>Stramenopiles</taxon>
        <taxon>Oomycota</taxon>
        <taxon>Peronosporomycetes</taxon>
        <taxon>Peronosporales</taxon>
        <taxon>Peronosporaceae</taxon>
        <taxon>Hyaloperonospora</taxon>
    </lineage>
</organism>
<feature type="non-terminal residue" evidence="1">
    <location>
        <position position="86"/>
    </location>
</feature>
<dbReference type="EMBL" id="AB922474">
    <property type="protein sequence ID" value="BAP69050.1"/>
    <property type="molecule type" value="mRNA"/>
</dbReference>
<sequence length="86" mass="9935">MLFYSLKLCFFARLGETEVRRLRPIERTEISVQSDIQSRLKRGGWTQNTSVRSMPVQRPSVKMVIRTINGKGSICMAAIRVFISWT</sequence>
<reference evidence="1" key="1">
    <citation type="journal article" date="2014" name="PLoS Pathog.">
        <title>Expression profiling during Arabidopsis/downy mildew interaction reveals a highly-expressed effector that attenuates responses to salicylic acid.</title>
        <authorList>
            <person name="Asai S."/>
            <person name="Rallapalli G."/>
            <person name="Piquerez S.J.M."/>
            <person name="Caillaud M.C."/>
            <person name="Furzer O.J."/>
            <person name="Ishaque N."/>
            <person name="Wirthmueller L."/>
            <person name="Fabro G."/>
            <person name="Shirasu K."/>
            <person name="Jones J.D.G."/>
        </authorList>
    </citation>
    <scope>NUCLEOTIDE SEQUENCE</scope>
    <source>
        <strain evidence="1">Emoy2</strain>
    </source>
</reference>
<dbReference type="AlphaFoldDB" id="A0A090BFK6"/>
<accession>A0A090BFK6</accession>
<evidence type="ECO:0000313" key="1">
    <source>
        <dbReference type="EMBL" id="BAP69050.1"/>
    </source>
</evidence>
<gene>
    <name evidence="1" type="primary">HaRxLL150</name>
</gene>
<proteinExistence type="evidence at transcript level"/>
<name>A0A090BFK6_HYAAE</name>